<protein>
    <submittedName>
        <fullName evidence="1">Uncharacterized protein</fullName>
    </submittedName>
</protein>
<evidence type="ECO:0000313" key="1">
    <source>
        <dbReference type="EMBL" id="JAE20306.1"/>
    </source>
</evidence>
<organism evidence="1">
    <name type="scientific">Arundo donax</name>
    <name type="common">Giant reed</name>
    <name type="synonym">Donax arundinaceus</name>
    <dbReference type="NCBI Taxonomy" id="35708"/>
    <lineage>
        <taxon>Eukaryota</taxon>
        <taxon>Viridiplantae</taxon>
        <taxon>Streptophyta</taxon>
        <taxon>Embryophyta</taxon>
        <taxon>Tracheophyta</taxon>
        <taxon>Spermatophyta</taxon>
        <taxon>Magnoliopsida</taxon>
        <taxon>Liliopsida</taxon>
        <taxon>Poales</taxon>
        <taxon>Poaceae</taxon>
        <taxon>PACMAD clade</taxon>
        <taxon>Arundinoideae</taxon>
        <taxon>Arundineae</taxon>
        <taxon>Arundo</taxon>
    </lineage>
</organism>
<reference evidence="1" key="2">
    <citation type="journal article" date="2015" name="Data Brief">
        <title>Shoot transcriptome of the giant reed, Arundo donax.</title>
        <authorList>
            <person name="Barrero R.A."/>
            <person name="Guerrero F.D."/>
            <person name="Moolhuijzen P."/>
            <person name="Goolsby J.A."/>
            <person name="Tidwell J."/>
            <person name="Bellgard S.E."/>
            <person name="Bellgard M.I."/>
        </authorList>
    </citation>
    <scope>NUCLEOTIDE SEQUENCE</scope>
    <source>
        <tissue evidence="1">Shoot tissue taken approximately 20 cm above the soil surface</tissue>
    </source>
</reference>
<accession>A0A0A9GCM5</accession>
<dbReference type="EMBL" id="GBRH01177590">
    <property type="protein sequence ID" value="JAE20306.1"/>
    <property type="molecule type" value="Transcribed_RNA"/>
</dbReference>
<proteinExistence type="predicted"/>
<sequence>MASLRPSSETTSGSTTMEAMAPAVSGNCSVISIRAPRYSNMNSISVYQIMHWSTTICTMRLPEKSPYMPLSRGIPMTSVLGSVEREKSVMVHSRLPRRLRWLHAVSMASTMSFCSVSAAMKRRFMV</sequence>
<dbReference type="AlphaFoldDB" id="A0A0A9GCM5"/>
<reference evidence="1" key="1">
    <citation type="submission" date="2014-09" db="EMBL/GenBank/DDBJ databases">
        <authorList>
            <person name="Magalhaes I.L.F."/>
            <person name="Oliveira U."/>
            <person name="Santos F.R."/>
            <person name="Vidigal T.H.D.A."/>
            <person name="Brescovit A.D."/>
            <person name="Santos A.J."/>
        </authorList>
    </citation>
    <scope>NUCLEOTIDE SEQUENCE</scope>
    <source>
        <tissue evidence="1">Shoot tissue taken approximately 20 cm above the soil surface</tissue>
    </source>
</reference>
<name>A0A0A9GCM5_ARUDO</name>